<dbReference type="InterPro" id="IPR020536">
    <property type="entry name" value="ThiI_AANH"/>
</dbReference>
<evidence type="ECO:0000256" key="7">
    <source>
        <dbReference type="ARBA" id="ARBA00022884"/>
    </source>
</evidence>
<dbReference type="InterPro" id="IPR001763">
    <property type="entry name" value="Rhodanese-like_dom"/>
</dbReference>
<dbReference type="CDD" id="cd00158">
    <property type="entry name" value="RHOD"/>
    <property type="match status" value="1"/>
</dbReference>
<dbReference type="NCBIfam" id="TIGR04271">
    <property type="entry name" value="ThiI_C_thiazole"/>
    <property type="match status" value="1"/>
</dbReference>
<comment type="caution">
    <text evidence="11">Lacks conserved residue(s) required for the propagation of feature annotation.</text>
</comment>
<evidence type="ECO:0000313" key="15">
    <source>
        <dbReference type="Proteomes" id="UP001595962"/>
    </source>
</evidence>
<organism evidence="14 15">
    <name type="scientific">Rheinheimera marina</name>
    <dbReference type="NCBI Taxonomy" id="1774958"/>
    <lineage>
        <taxon>Bacteria</taxon>
        <taxon>Pseudomonadati</taxon>
        <taxon>Pseudomonadota</taxon>
        <taxon>Gammaproteobacteria</taxon>
        <taxon>Chromatiales</taxon>
        <taxon>Chromatiaceae</taxon>
        <taxon>Rheinheimera</taxon>
    </lineage>
</organism>
<feature type="binding site" evidence="11">
    <location>
        <begin position="185"/>
        <end position="186"/>
    </location>
    <ligand>
        <name>ATP</name>
        <dbReference type="ChEBI" id="CHEBI:30616"/>
    </ligand>
</feature>
<feature type="binding site" evidence="11">
    <location>
        <position position="267"/>
    </location>
    <ligand>
        <name>ATP</name>
        <dbReference type="ChEBI" id="CHEBI:30616"/>
    </ligand>
</feature>
<keyword evidence="2 11" id="KW-0963">Cytoplasm</keyword>
<dbReference type="Pfam" id="PF22025">
    <property type="entry name" value="ThiI_fer"/>
    <property type="match status" value="1"/>
</dbReference>
<evidence type="ECO:0000256" key="8">
    <source>
        <dbReference type="ARBA" id="ARBA00022977"/>
    </source>
</evidence>
<evidence type="ECO:0000256" key="11">
    <source>
        <dbReference type="HAMAP-Rule" id="MF_00021"/>
    </source>
</evidence>
<evidence type="ECO:0000256" key="9">
    <source>
        <dbReference type="ARBA" id="ARBA00023157"/>
    </source>
</evidence>
<dbReference type="Proteomes" id="UP001595962">
    <property type="component" value="Unassembled WGS sequence"/>
</dbReference>
<evidence type="ECO:0000256" key="3">
    <source>
        <dbReference type="ARBA" id="ARBA00022555"/>
    </source>
</evidence>
<dbReference type="Pfam" id="PF02926">
    <property type="entry name" value="THUMP"/>
    <property type="match status" value="1"/>
</dbReference>
<keyword evidence="6 11" id="KW-0067">ATP-binding</keyword>
<comment type="subcellular location">
    <subcellularLocation>
        <location evidence="1 11">Cytoplasm</location>
    </subcellularLocation>
</comment>
<dbReference type="CDD" id="cd11716">
    <property type="entry name" value="THUMP_ThiI"/>
    <property type="match status" value="1"/>
</dbReference>
<dbReference type="EC" id="2.8.1.4" evidence="11"/>
<evidence type="ECO:0000256" key="10">
    <source>
        <dbReference type="ARBA" id="ARBA00023284"/>
    </source>
</evidence>
<feature type="binding site" evidence="11">
    <location>
        <position position="298"/>
    </location>
    <ligand>
        <name>ATP</name>
        <dbReference type="ChEBI" id="CHEBI:30616"/>
    </ligand>
</feature>
<keyword evidence="9" id="KW-1015">Disulfide bond</keyword>
<dbReference type="Gene3D" id="3.30.2130.30">
    <property type="match status" value="1"/>
</dbReference>
<dbReference type="PROSITE" id="PS50206">
    <property type="entry name" value="RHODANESE_3"/>
    <property type="match status" value="1"/>
</dbReference>
<dbReference type="EMBL" id="JBHSGB010000006">
    <property type="protein sequence ID" value="MFC4654629.1"/>
    <property type="molecule type" value="Genomic_DNA"/>
</dbReference>
<protein>
    <recommendedName>
        <fullName evidence="11">tRNA sulfurtransferase</fullName>
        <ecNumber evidence="11">2.8.1.4</ecNumber>
    </recommendedName>
    <alternativeName>
        <fullName evidence="11">Sulfur carrier protein ThiS sulfurtransferase</fullName>
    </alternativeName>
    <alternativeName>
        <fullName evidence="11">Thiamine biosynthesis protein ThiI</fullName>
    </alternativeName>
    <alternativeName>
        <fullName evidence="11">tRNA 4-thiouridine synthase</fullName>
    </alternativeName>
</protein>
<dbReference type="InterPro" id="IPR026340">
    <property type="entry name" value="THII_Thiazole_biosynth_dom"/>
</dbReference>
<evidence type="ECO:0000259" key="13">
    <source>
        <dbReference type="PROSITE" id="PS51165"/>
    </source>
</evidence>
<comment type="catalytic activity">
    <reaction evidence="11">
        <text>[ThiS sulfur-carrier protein]-C-terminal Gly-Gly-AMP + S-sulfanyl-L-cysteinyl-[cysteine desulfurase] + AH2 = [ThiS sulfur-carrier protein]-C-terminal-Gly-aminoethanethioate + L-cysteinyl-[cysteine desulfurase] + A + AMP + 2 H(+)</text>
        <dbReference type="Rhea" id="RHEA:43340"/>
        <dbReference type="Rhea" id="RHEA-COMP:12157"/>
        <dbReference type="Rhea" id="RHEA-COMP:12158"/>
        <dbReference type="Rhea" id="RHEA-COMP:12910"/>
        <dbReference type="Rhea" id="RHEA-COMP:19908"/>
        <dbReference type="ChEBI" id="CHEBI:13193"/>
        <dbReference type="ChEBI" id="CHEBI:15378"/>
        <dbReference type="ChEBI" id="CHEBI:17499"/>
        <dbReference type="ChEBI" id="CHEBI:29950"/>
        <dbReference type="ChEBI" id="CHEBI:61963"/>
        <dbReference type="ChEBI" id="CHEBI:90618"/>
        <dbReference type="ChEBI" id="CHEBI:232372"/>
        <dbReference type="ChEBI" id="CHEBI:456215"/>
    </reaction>
</comment>
<reference evidence="15" key="1">
    <citation type="journal article" date="2019" name="Int. J. Syst. Evol. Microbiol.">
        <title>The Global Catalogue of Microorganisms (GCM) 10K type strain sequencing project: providing services to taxonomists for standard genome sequencing and annotation.</title>
        <authorList>
            <consortium name="The Broad Institute Genomics Platform"/>
            <consortium name="The Broad Institute Genome Sequencing Center for Infectious Disease"/>
            <person name="Wu L."/>
            <person name="Ma J."/>
        </authorList>
    </citation>
    <scope>NUCLEOTIDE SEQUENCE [LARGE SCALE GENOMIC DNA]</scope>
    <source>
        <strain evidence="15">DT28</strain>
    </source>
</reference>
<comment type="caution">
    <text evidence="14">The sequence shown here is derived from an EMBL/GenBank/DDBJ whole genome shotgun (WGS) entry which is preliminary data.</text>
</comment>
<keyword evidence="3 11" id="KW-0820">tRNA-binding</keyword>
<gene>
    <name evidence="11 14" type="primary">thiI</name>
    <name evidence="14" type="ORF">ACFO3I_06300</name>
</gene>
<accession>A0ABV9JK59</accession>
<feature type="active site" description="Cysteine persulfide intermediate" evidence="11">
    <location>
        <position position="457"/>
    </location>
</feature>
<comment type="catalytic activity">
    <reaction evidence="11">
        <text>[ThiI sulfur-carrier protein]-S-sulfanyl-L-cysteine + a uridine in tRNA + 2 reduced [2Fe-2S]-[ferredoxin] + ATP + H(+) = [ThiI sulfur-carrier protein]-L-cysteine + a 4-thiouridine in tRNA + 2 oxidized [2Fe-2S]-[ferredoxin] + AMP + diphosphate</text>
        <dbReference type="Rhea" id="RHEA:24176"/>
        <dbReference type="Rhea" id="RHEA-COMP:10000"/>
        <dbReference type="Rhea" id="RHEA-COMP:10001"/>
        <dbReference type="Rhea" id="RHEA-COMP:13337"/>
        <dbReference type="Rhea" id="RHEA-COMP:13338"/>
        <dbReference type="Rhea" id="RHEA-COMP:13339"/>
        <dbReference type="Rhea" id="RHEA-COMP:13340"/>
        <dbReference type="ChEBI" id="CHEBI:15378"/>
        <dbReference type="ChEBI" id="CHEBI:29950"/>
        <dbReference type="ChEBI" id="CHEBI:30616"/>
        <dbReference type="ChEBI" id="CHEBI:33019"/>
        <dbReference type="ChEBI" id="CHEBI:33737"/>
        <dbReference type="ChEBI" id="CHEBI:33738"/>
        <dbReference type="ChEBI" id="CHEBI:61963"/>
        <dbReference type="ChEBI" id="CHEBI:65315"/>
        <dbReference type="ChEBI" id="CHEBI:136798"/>
        <dbReference type="ChEBI" id="CHEBI:456215"/>
        <dbReference type="EC" id="2.8.1.4"/>
    </reaction>
</comment>
<evidence type="ECO:0000256" key="2">
    <source>
        <dbReference type="ARBA" id="ARBA00022490"/>
    </source>
</evidence>
<keyword evidence="5 11" id="KW-0547">Nucleotide-binding</keyword>
<keyword evidence="4 11" id="KW-0808">Transferase</keyword>
<dbReference type="InterPro" id="IPR036873">
    <property type="entry name" value="Rhodanese-like_dom_sf"/>
</dbReference>
<dbReference type="SUPFAM" id="SSF143437">
    <property type="entry name" value="THUMP domain-like"/>
    <property type="match status" value="1"/>
</dbReference>
<dbReference type="InterPro" id="IPR050102">
    <property type="entry name" value="tRNA_sulfurtransferase_ThiI"/>
</dbReference>
<dbReference type="PANTHER" id="PTHR43209:SF1">
    <property type="entry name" value="TRNA SULFURTRANSFERASE"/>
    <property type="match status" value="1"/>
</dbReference>
<keyword evidence="15" id="KW-1185">Reference proteome</keyword>
<comment type="pathway">
    <text evidence="11">Cofactor biosynthesis; thiamine diphosphate biosynthesis.</text>
</comment>
<sequence length="487" mass="54875">MEFLIKLHPEISIKSQSVRKRQTKLLEQNLKTILLRLHPEVKVQNNYDHLVVRCPSDDARLQQRMVEHLQCIPGILQFMAMQSSGFSSLHDIFEKVLPVYRERLEGKSFCVRVRRQGNHEFSSLDAERYIGGGLNQHIESARVQLKKPDVTVLLEIRKDKLLLVSEVYDGMGGFPIPSQTDVLSLISGGFDSAVASYLMIRKGLRTHYLFFNLGGPAHETGVRQMAFYLWQKFSLSHKVKFVSVDFAPVVNEILEKIDNGLMGVVLKRQMMRAAAVVAERLGIQAVVTGESIGQVASQTITNLNVIDRATETLVLRPLLAQDKQEIVDLCRKIGAEDMAKTMPEYCGVISKNPTVSAKLSDVERAEQALDLAMLEQLAIDAKVMDIRTVEYQADQQVQTVLDEQQMAADAVILDIRAPEEADDQPLQASHQVQELPFFRLASQFSALDQNKQYFLYCKRGVMSRLQALLLAEQGYKNVGVYRGDDSI</sequence>
<evidence type="ECO:0000256" key="6">
    <source>
        <dbReference type="ARBA" id="ARBA00022840"/>
    </source>
</evidence>
<dbReference type="CDD" id="cd01712">
    <property type="entry name" value="PPase_ThiI"/>
    <property type="match status" value="1"/>
</dbReference>
<dbReference type="Pfam" id="PF00581">
    <property type="entry name" value="Rhodanese"/>
    <property type="match status" value="1"/>
</dbReference>
<evidence type="ECO:0000259" key="12">
    <source>
        <dbReference type="PROSITE" id="PS50206"/>
    </source>
</evidence>
<evidence type="ECO:0000256" key="5">
    <source>
        <dbReference type="ARBA" id="ARBA00022741"/>
    </source>
</evidence>
<dbReference type="PANTHER" id="PTHR43209">
    <property type="entry name" value="TRNA SULFURTRANSFERASE"/>
    <property type="match status" value="1"/>
</dbReference>
<comment type="function">
    <text evidence="11">Catalyzes the ATP-dependent transfer of a sulfur to tRNA to produce 4-thiouridine in position 8 of tRNAs, which functions as a near-UV photosensor. Also catalyzes the transfer of sulfur to the sulfur carrier protein ThiS, forming ThiS-thiocarboxylate. This is a step in the synthesis of thiazole, in the thiamine biosynthesis pathway. The sulfur is donated as persulfide by IscS.</text>
</comment>
<dbReference type="InterPro" id="IPR003720">
    <property type="entry name" value="tRNA_STrfase"/>
</dbReference>
<dbReference type="SUPFAM" id="SSF52821">
    <property type="entry name" value="Rhodanese/Cell cycle control phosphatase"/>
    <property type="match status" value="1"/>
</dbReference>
<dbReference type="GO" id="GO:0140741">
    <property type="term" value="F:tRNA-uracil-4 sulfurtransferase activity"/>
    <property type="evidence" value="ECO:0007669"/>
    <property type="project" value="UniProtKB-EC"/>
</dbReference>
<comment type="similarity">
    <text evidence="11">Belongs to the ThiI family.</text>
</comment>
<dbReference type="SUPFAM" id="SSF52402">
    <property type="entry name" value="Adenine nucleotide alpha hydrolases-like"/>
    <property type="match status" value="1"/>
</dbReference>
<dbReference type="InterPro" id="IPR014729">
    <property type="entry name" value="Rossmann-like_a/b/a_fold"/>
</dbReference>
<evidence type="ECO:0000313" key="14">
    <source>
        <dbReference type="EMBL" id="MFC4654629.1"/>
    </source>
</evidence>
<dbReference type="InterPro" id="IPR054173">
    <property type="entry name" value="ThiI_fer"/>
</dbReference>
<evidence type="ECO:0000256" key="1">
    <source>
        <dbReference type="ARBA" id="ARBA00004496"/>
    </source>
</evidence>
<keyword evidence="7 11" id="KW-0694">RNA-binding</keyword>
<dbReference type="Pfam" id="PF02568">
    <property type="entry name" value="ThiI"/>
    <property type="match status" value="1"/>
</dbReference>
<dbReference type="InterPro" id="IPR004114">
    <property type="entry name" value="THUMP_dom"/>
</dbReference>
<keyword evidence="10" id="KW-0676">Redox-active center</keyword>
<dbReference type="NCBIfam" id="TIGR00342">
    <property type="entry name" value="tRNA uracil 4-sulfurtransferase ThiI"/>
    <property type="match status" value="1"/>
</dbReference>
<dbReference type="Gene3D" id="3.40.250.10">
    <property type="entry name" value="Rhodanese-like domain"/>
    <property type="match status" value="1"/>
</dbReference>
<dbReference type="RefSeq" id="WP_377332646.1">
    <property type="nucleotide sequence ID" value="NZ_JBHSGB010000006.1"/>
</dbReference>
<name>A0ABV9JK59_9GAMM</name>
<dbReference type="PROSITE" id="PS51165">
    <property type="entry name" value="THUMP"/>
    <property type="match status" value="1"/>
</dbReference>
<feature type="binding site" evidence="11">
    <location>
        <position position="289"/>
    </location>
    <ligand>
        <name>ATP</name>
        <dbReference type="ChEBI" id="CHEBI:30616"/>
    </ligand>
</feature>
<dbReference type="InterPro" id="IPR049961">
    <property type="entry name" value="ThiI_N"/>
</dbReference>
<dbReference type="HAMAP" id="MF_00021">
    <property type="entry name" value="ThiI"/>
    <property type="match status" value="1"/>
</dbReference>
<evidence type="ECO:0000256" key="4">
    <source>
        <dbReference type="ARBA" id="ARBA00022679"/>
    </source>
</evidence>
<dbReference type="SMART" id="SM00981">
    <property type="entry name" value="THUMP"/>
    <property type="match status" value="1"/>
</dbReference>
<feature type="domain" description="THUMP" evidence="13">
    <location>
        <begin position="63"/>
        <end position="167"/>
    </location>
</feature>
<dbReference type="InterPro" id="IPR049962">
    <property type="entry name" value="THUMP_ThiI"/>
</dbReference>
<keyword evidence="8 11" id="KW-0784">Thiamine biosynthesis</keyword>
<proteinExistence type="inferred from homology"/>
<feature type="domain" description="Rhodanese" evidence="12">
    <location>
        <begin position="406"/>
        <end position="485"/>
    </location>
</feature>
<dbReference type="Gene3D" id="3.40.50.620">
    <property type="entry name" value="HUPs"/>
    <property type="match status" value="1"/>
</dbReference>